<dbReference type="EMBL" id="MSFK01000056">
    <property type="protein sequence ID" value="PWY65658.1"/>
    <property type="molecule type" value="Genomic_DNA"/>
</dbReference>
<sequence>MSPSDTGMGGANPTEGAMALESCPVDIIFPKSILGTPSVISPGSYPTSVELAWNTTTTVTSGGSTSVSTGTTRYIMPTYIPLSPVTIGSIYYYDWNITDPHVTSTHGPLIPSINLPPVTIIDDPNPLNESGVTHSPLGTRVINIPPWPWSTGGSVYPTIIFKQGSPPGPTCTANCGHKCYDFCDGPCLNDCGRESSSSFIDPLDTNPPSVTKCTGPGCVNGKCTGQGLCIERGCTGVDCHNRDHGCIGDDSDDSTDDDDSSDSDDDISIGICFGLDCLSWGCLGLDCSSSSHTCTGHSCRVVTCTGPGCKDGICSGHACHSEDTDCESEEADSCTEYISSTLINPTSTYSTTTVTSQCSTITACSASPTTVTSTITGDSLVEGTISAVDSMVSEDPAMWTSILDDLDSFYPMAFATNYTTESF</sequence>
<gene>
    <name evidence="1" type="ORF">BO94DRAFT_591309</name>
</gene>
<evidence type="ECO:0000313" key="1">
    <source>
        <dbReference type="EMBL" id="PWY65658.1"/>
    </source>
</evidence>
<dbReference type="GeneID" id="37118246"/>
<dbReference type="AlphaFoldDB" id="A0A317UXD8"/>
<feature type="non-terminal residue" evidence="1">
    <location>
        <position position="423"/>
    </location>
</feature>
<dbReference type="OrthoDB" id="73875at2759"/>
<evidence type="ECO:0000313" key="2">
    <source>
        <dbReference type="Proteomes" id="UP000246702"/>
    </source>
</evidence>
<dbReference type="RefSeq" id="XP_025461485.1">
    <property type="nucleotide sequence ID" value="XM_025616103.1"/>
</dbReference>
<proteinExistence type="predicted"/>
<protein>
    <submittedName>
        <fullName evidence="1">Uncharacterized protein</fullName>
    </submittedName>
</protein>
<accession>A0A317UXD8</accession>
<dbReference type="Proteomes" id="UP000246702">
    <property type="component" value="Unassembled WGS sequence"/>
</dbReference>
<name>A0A317UXD8_9EURO</name>
<organism evidence="1 2">
    <name type="scientific">Aspergillus sclerotioniger CBS 115572</name>
    <dbReference type="NCBI Taxonomy" id="1450535"/>
    <lineage>
        <taxon>Eukaryota</taxon>
        <taxon>Fungi</taxon>
        <taxon>Dikarya</taxon>
        <taxon>Ascomycota</taxon>
        <taxon>Pezizomycotina</taxon>
        <taxon>Eurotiomycetes</taxon>
        <taxon>Eurotiomycetidae</taxon>
        <taxon>Eurotiales</taxon>
        <taxon>Aspergillaceae</taxon>
        <taxon>Aspergillus</taxon>
        <taxon>Aspergillus subgen. Circumdati</taxon>
    </lineage>
</organism>
<reference evidence="1 2" key="1">
    <citation type="submission" date="2016-12" db="EMBL/GenBank/DDBJ databases">
        <title>The genomes of Aspergillus section Nigri reveals drivers in fungal speciation.</title>
        <authorList>
            <consortium name="DOE Joint Genome Institute"/>
            <person name="Vesth T.C."/>
            <person name="Nybo J."/>
            <person name="Theobald S."/>
            <person name="Brandl J."/>
            <person name="Frisvad J.C."/>
            <person name="Nielsen K.F."/>
            <person name="Lyhne E.K."/>
            <person name="Kogle M.E."/>
            <person name="Kuo A."/>
            <person name="Riley R."/>
            <person name="Clum A."/>
            <person name="Nolan M."/>
            <person name="Lipzen A."/>
            <person name="Salamov A."/>
            <person name="Henrissat B."/>
            <person name="Wiebenga A."/>
            <person name="De Vries R.P."/>
            <person name="Grigoriev I.V."/>
            <person name="Mortensen U.H."/>
            <person name="Andersen M.R."/>
            <person name="Baker S.E."/>
        </authorList>
    </citation>
    <scope>NUCLEOTIDE SEQUENCE [LARGE SCALE GENOMIC DNA]</scope>
    <source>
        <strain evidence="1 2">CBS 115572</strain>
    </source>
</reference>
<keyword evidence="2" id="KW-1185">Reference proteome</keyword>
<comment type="caution">
    <text evidence="1">The sequence shown here is derived from an EMBL/GenBank/DDBJ whole genome shotgun (WGS) entry which is preliminary data.</text>
</comment>